<keyword evidence="2" id="KW-0540">Nuclease</keyword>
<dbReference type="InterPro" id="IPR014883">
    <property type="entry name" value="VRR_NUC"/>
</dbReference>
<dbReference type="EMBL" id="AWFK01000008">
    <property type="protein sequence ID" value="KOA49451.1"/>
    <property type="molecule type" value="Genomic_DNA"/>
</dbReference>
<evidence type="ECO:0000313" key="6">
    <source>
        <dbReference type="Proteomes" id="UP000037239"/>
    </source>
</evidence>
<keyword evidence="3" id="KW-0378">Hydrolase</keyword>
<dbReference type="GO" id="GO:0003676">
    <property type="term" value="F:nucleic acid binding"/>
    <property type="evidence" value="ECO:0007669"/>
    <property type="project" value="InterPro"/>
</dbReference>
<dbReference type="RefSeq" id="WP_052826340.1">
    <property type="nucleotide sequence ID" value="NZ_AWFK01000008.1"/>
</dbReference>
<evidence type="ECO:0000256" key="2">
    <source>
        <dbReference type="ARBA" id="ARBA00022722"/>
    </source>
</evidence>
<dbReference type="Proteomes" id="UP000037239">
    <property type="component" value="Unassembled WGS sequence"/>
</dbReference>
<dbReference type="SMART" id="SM00990">
    <property type="entry name" value="VRR_NUC"/>
    <property type="match status" value="1"/>
</dbReference>
<evidence type="ECO:0000256" key="1">
    <source>
        <dbReference type="ARBA" id="ARBA00001946"/>
    </source>
</evidence>
<accession>A0AB34T8F1</accession>
<evidence type="ECO:0000256" key="3">
    <source>
        <dbReference type="ARBA" id="ARBA00022801"/>
    </source>
</evidence>
<gene>
    <name evidence="5" type="ORF">BAAM0483_05055</name>
</gene>
<comment type="caution">
    <text evidence="5">The sequence shown here is derived from an EMBL/GenBank/DDBJ whole genome shotgun (WGS) entry which is preliminary data.</text>
</comment>
<feature type="domain" description="VRR-NUC" evidence="4">
    <location>
        <begin position="2"/>
        <end position="82"/>
    </location>
</feature>
<comment type="cofactor">
    <cofactor evidence="1">
        <name>Mg(2+)</name>
        <dbReference type="ChEBI" id="CHEBI:18420"/>
    </cofactor>
</comment>
<dbReference type="Gene3D" id="3.40.1350.10">
    <property type="match status" value="1"/>
</dbReference>
<evidence type="ECO:0000259" key="4">
    <source>
        <dbReference type="SMART" id="SM00990"/>
    </source>
</evidence>
<proteinExistence type="predicted"/>
<name>A0AB34T8F1_9BIFI</name>
<organism evidence="5 6">
    <name type="scientific">Bifidobacterium animalis subsp. animalis MCC 0483</name>
    <dbReference type="NCBI Taxonomy" id="1365955"/>
    <lineage>
        <taxon>Bacteria</taxon>
        <taxon>Bacillati</taxon>
        <taxon>Actinomycetota</taxon>
        <taxon>Actinomycetes</taxon>
        <taxon>Bifidobacteriales</taxon>
        <taxon>Bifidobacteriaceae</taxon>
        <taxon>Bifidobacterium</taxon>
    </lineage>
</organism>
<protein>
    <submittedName>
        <fullName evidence="5">Nuclease</fullName>
    </submittedName>
</protein>
<dbReference type="GO" id="GO:0004518">
    <property type="term" value="F:nuclease activity"/>
    <property type="evidence" value="ECO:0007669"/>
    <property type="project" value="UniProtKB-KW"/>
</dbReference>
<dbReference type="Pfam" id="PF08774">
    <property type="entry name" value="VRR_NUC"/>
    <property type="match status" value="1"/>
</dbReference>
<dbReference type="GO" id="GO:0016788">
    <property type="term" value="F:hydrolase activity, acting on ester bonds"/>
    <property type="evidence" value="ECO:0007669"/>
    <property type="project" value="InterPro"/>
</dbReference>
<evidence type="ECO:0000313" key="5">
    <source>
        <dbReference type="EMBL" id="KOA49451.1"/>
    </source>
</evidence>
<reference evidence="5 6" key="1">
    <citation type="journal article" date="2015" name="Int J Genomics">
        <title>Comparative Genomics Revealed Genetic Diversity and Species/Strain-Level Differences in Carbohydrate Metabolism of Three Probiotic Bifidobacterial Species.</title>
        <authorList>
            <person name="Odamaki T."/>
            <person name="Horigome A."/>
            <person name="Sugahara H."/>
            <person name="Hashikura N."/>
            <person name="Minami J."/>
            <person name="Xiao J.Z."/>
            <person name="Abe F."/>
        </authorList>
    </citation>
    <scope>NUCLEOTIDE SEQUENCE [LARGE SCALE GENOMIC DNA]</scope>
    <source>
        <strain evidence="5 6">MCC 0483</strain>
    </source>
</reference>
<dbReference type="InterPro" id="IPR011856">
    <property type="entry name" value="tRNA_endonuc-like_dom_sf"/>
</dbReference>
<sequence>MIREHDVETRFCRLARRHGGHAYKWVSPGVTGVPDRILFLPDGRIYLVELKRPGGRLHDTQPAVHRQLERYGQHVYVVDDADRFFHDIVDRPT</sequence>
<dbReference type="AlphaFoldDB" id="A0AB34T8F1"/>